<evidence type="ECO:0000313" key="11">
    <source>
        <dbReference type="EMBL" id="OAQ82509.1"/>
    </source>
</evidence>
<dbReference type="PRINTS" id="PR00171">
    <property type="entry name" value="SUGRTRNSPORT"/>
</dbReference>
<proteinExistence type="inferred from homology"/>
<evidence type="ECO:0000256" key="6">
    <source>
        <dbReference type="ARBA" id="ARBA00023136"/>
    </source>
</evidence>
<keyword evidence="5 9" id="KW-1133">Transmembrane helix</keyword>
<dbReference type="PANTHER" id="PTHR48022">
    <property type="entry name" value="PLASTIDIC GLUCOSE TRANSPORTER 4"/>
    <property type="match status" value="1"/>
</dbReference>
<comment type="similarity">
    <text evidence="2 8">Belongs to the major facilitator superfamily. Sugar transporter (TC 2.A.1.1) family.</text>
</comment>
<keyword evidence="4 9" id="KW-0812">Transmembrane</keyword>
<keyword evidence="6 9" id="KW-0472">Membrane</keyword>
<dbReference type="PROSITE" id="PS50850">
    <property type="entry name" value="MFS"/>
    <property type="match status" value="1"/>
</dbReference>
<dbReference type="InterPro" id="IPR020846">
    <property type="entry name" value="MFS_dom"/>
</dbReference>
<dbReference type="InterPro" id="IPR036259">
    <property type="entry name" value="MFS_trans_sf"/>
</dbReference>
<evidence type="ECO:0000256" key="2">
    <source>
        <dbReference type="ARBA" id="ARBA00010992"/>
    </source>
</evidence>
<accession>A0A179GZG1</accession>
<name>A0A179GZG1_PURLI</name>
<reference evidence="11 12" key="1">
    <citation type="submission" date="2016-01" db="EMBL/GenBank/DDBJ databases">
        <title>Biosynthesis of antibiotic leucinostatins and their inhibition on Phytophthora in bio-control Purpureocillium lilacinum.</title>
        <authorList>
            <person name="Wang G."/>
            <person name="Liu Z."/>
            <person name="Lin R."/>
            <person name="Li E."/>
            <person name="Mao Z."/>
            <person name="Ling J."/>
            <person name="Yin W."/>
            <person name="Xie B."/>
        </authorList>
    </citation>
    <scope>NUCLEOTIDE SEQUENCE [LARGE SCALE GENOMIC DNA]</scope>
    <source>
        <strain evidence="11">PLBJ-1</strain>
    </source>
</reference>
<keyword evidence="7" id="KW-0325">Glycoprotein</keyword>
<dbReference type="GO" id="GO:0016020">
    <property type="term" value="C:membrane"/>
    <property type="evidence" value="ECO:0007669"/>
    <property type="project" value="UniProtKB-SubCell"/>
</dbReference>
<dbReference type="InterPro" id="IPR050360">
    <property type="entry name" value="MFS_Sugar_Transporters"/>
</dbReference>
<dbReference type="PANTHER" id="PTHR48022:SF7">
    <property type="entry name" value="MAJOR FACILITATOR SUPERFAMILY (MFS) PROFILE DOMAIN-CONTAINING PROTEIN-RELATED"/>
    <property type="match status" value="1"/>
</dbReference>
<feature type="transmembrane region" description="Helical" evidence="9">
    <location>
        <begin position="328"/>
        <end position="349"/>
    </location>
</feature>
<feature type="transmembrane region" description="Helical" evidence="9">
    <location>
        <begin position="138"/>
        <end position="158"/>
    </location>
</feature>
<feature type="transmembrane region" description="Helical" evidence="9">
    <location>
        <begin position="296"/>
        <end position="316"/>
    </location>
</feature>
<dbReference type="InterPro" id="IPR003663">
    <property type="entry name" value="Sugar/inositol_transpt"/>
</dbReference>
<organism evidence="11 12">
    <name type="scientific">Purpureocillium lilacinum</name>
    <name type="common">Paecilomyces lilacinus</name>
    <dbReference type="NCBI Taxonomy" id="33203"/>
    <lineage>
        <taxon>Eukaryota</taxon>
        <taxon>Fungi</taxon>
        <taxon>Dikarya</taxon>
        <taxon>Ascomycota</taxon>
        <taxon>Pezizomycotina</taxon>
        <taxon>Sordariomycetes</taxon>
        <taxon>Hypocreomycetidae</taxon>
        <taxon>Hypocreales</taxon>
        <taxon>Ophiocordycipitaceae</taxon>
        <taxon>Purpureocillium</taxon>
    </lineage>
</organism>
<sequence>MAPRLTNVYLVATLATIGGLLQGFDVSTLSAVLATPQYKTYFSKPNSVTQGGITASMAGGSLLGSFFASWTGDRIGRRDSMAVACIIFICGSILMSAVQNRAMLIVSRIVNGWAVGMLTSQGPIYIAEISPARRRGRLISLQQWMITWGILIMYYVSYGTSFIQSNASFRVPWGLQMIPAVVLLICVPFMPRSPRWLASKDRWDEALNVLASLRANGDTTNAEVITEIQEIRERVQQEIQYGSTSWAEVFSKRNIVRVHVAIFAHIWAQYSGTNALMYYIVYIFQMAGLSGTTNLTIASIQYIINVVMTVPALLFVDKLPRRRVMMAGSALMAVWLFSTGAIMATQGHAVPGGLKDSPTITWVVSDSAASKAIIACSYLFIATFACTWGPMGWIYPSEIVPLYIRSKAVSLATLFNWLCNFSLTFMTPPAFQNIQWRFYMIFGTFCVAAFVHVFLFFQETKGKSLEEMNDIFDNNTFAFGKIKGPHEDFDERVRQVETKLGSGQQHDVLEVDMAKKIGQLS</sequence>
<feature type="transmembrane region" description="Helical" evidence="9">
    <location>
        <begin position="80"/>
        <end position="99"/>
    </location>
</feature>
<feature type="transmembrane region" description="Helical" evidence="9">
    <location>
        <begin position="438"/>
        <end position="457"/>
    </location>
</feature>
<feature type="domain" description="Major facilitator superfamily (MFS) profile" evidence="10">
    <location>
        <begin position="11"/>
        <end position="461"/>
    </location>
</feature>
<feature type="transmembrane region" description="Helical" evidence="9">
    <location>
        <begin position="170"/>
        <end position="190"/>
    </location>
</feature>
<evidence type="ECO:0000259" key="10">
    <source>
        <dbReference type="PROSITE" id="PS50850"/>
    </source>
</evidence>
<comment type="subcellular location">
    <subcellularLocation>
        <location evidence="1">Membrane</location>
        <topology evidence="1">Multi-pass membrane protein</topology>
    </subcellularLocation>
</comment>
<keyword evidence="11" id="KW-0762">Sugar transport</keyword>
<evidence type="ECO:0000313" key="12">
    <source>
        <dbReference type="Proteomes" id="UP000078240"/>
    </source>
</evidence>
<protein>
    <submittedName>
        <fullName evidence="11">Sugar transporter</fullName>
    </submittedName>
</protein>
<dbReference type="SUPFAM" id="SSF103473">
    <property type="entry name" value="MFS general substrate transporter"/>
    <property type="match status" value="1"/>
</dbReference>
<feature type="transmembrane region" description="Helical" evidence="9">
    <location>
        <begin position="408"/>
        <end position="426"/>
    </location>
</feature>
<dbReference type="Proteomes" id="UP000078240">
    <property type="component" value="Unassembled WGS sequence"/>
</dbReference>
<evidence type="ECO:0000256" key="5">
    <source>
        <dbReference type="ARBA" id="ARBA00022989"/>
    </source>
</evidence>
<dbReference type="GO" id="GO:0005351">
    <property type="term" value="F:carbohydrate:proton symporter activity"/>
    <property type="evidence" value="ECO:0007669"/>
    <property type="project" value="TreeGrafter"/>
</dbReference>
<gene>
    <name evidence="11" type="ORF">VFPBJ_05094</name>
</gene>
<evidence type="ECO:0000256" key="3">
    <source>
        <dbReference type="ARBA" id="ARBA00022448"/>
    </source>
</evidence>
<evidence type="ECO:0000256" key="9">
    <source>
        <dbReference type="SAM" id="Phobius"/>
    </source>
</evidence>
<dbReference type="EMBL" id="LSBH01000003">
    <property type="protein sequence ID" value="OAQ82509.1"/>
    <property type="molecule type" value="Genomic_DNA"/>
</dbReference>
<dbReference type="Pfam" id="PF00083">
    <property type="entry name" value="Sugar_tr"/>
    <property type="match status" value="1"/>
</dbReference>
<dbReference type="CDD" id="cd17356">
    <property type="entry name" value="MFS_HXT"/>
    <property type="match status" value="1"/>
</dbReference>
<feature type="transmembrane region" description="Helical" evidence="9">
    <location>
        <begin position="260"/>
        <end position="284"/>
    </location>
</feature>
<evidence type="ECO:0000256" key="1">
    <source>
        <dbReference type="ARBA" id="ARBA00004141"/>
    </source>
</evidence>
<evidence type="ECO:0000256" key="8">
    <source>
        <dbReference type="RuleBase" id="RU003346"/>
    </source>
</evidence>
<dbReference type="FunFam" id="1.20.1250.20:FF:000026">
    <property type="entry name" value="MFS quinate transporter QutD"/>
    <property type="match status" value="1"/>
</dbReference>
<comment type="caution">
    <text evidence="11">The sequence shown here is derived from an EMBL/GenBank/DDBJ whole genome shotgun (WGS) entry which is preliminary data.</text>
</comment>
<dbReference type="Gene3D" id="1.20.1250.20">
    <property type="entry name" value="MFS general substrate transporter like domains"/>
    <property type="match status" value="1"/>
</dbReference>
<feature type="transmembrane region" description="Helical" evidence="9">
    <location>
        <begin position="47"/>
        <end position="68"/>
    </location>
</feature>
<feature type="transmembrane region" description="Helical" evidence="9">
    <location>
        <begin position="105"/>
        <end position="126"/>
    </location>
</feature>
<keyword evidence="3 8" id="KW-0813">Transport</keyword>
<feature type="transmembrane region" description="Helical" evidence="9">
    <location>
        <begin position="369"/>
        <end position="396"/>
    </location>
</feature>
<dbReference type="AlphaFoldDB" id="A0A179GZG1"/>
<evidence type="ECO:0000256" key="4">
    <source>
        <dbReference type="ARBA" id="ARBA00022692"/>
    </source>
</evidence>
<dbReference type="NCBIfam" id="TIGR00879">
    <property type="entry name" value="SP"/>
    <property type="match status" value="1"/>
</dbReference>
<evidence type="ECO:0000256" key="7">
    <source>
        <dbReference type="ARBA" id="ARBA00023180"/>
    </source>
</evidence>
<dbReference type="InterPro" id="IPR005828">
    <property type="entry name" value="MFS_sugar_transport-like"/>
</dbReference>